<sequence>MFAVFNVADILTVCGMIAWALTTVFGRDHVADAREADAVAEADDAAVDPAPDTGSAATDRA</sequence>
<evidence type="ECO:0000256" key="1">
    <source>
        <dbReference type="SAM" id="MobiDB-lite"/>
    </source>
</evidence>
<dbReference type="EMBL" id="MDHH01000002">
    <property type="protein sequence ID" value="OUE02345.1"/>
    <property type="molecule type" value="Genomic_DNA"/>
</dbReference>
<comment type="caution">
    <text evidence="2">The sequence shown here is derived from an EMBL/GenBank/DDBJ whole genome shotgun (WGS) entry which is preliminary data.</text>
</comment>
<dbReference type="Proteomes" id="UP000195062">
    <property type="component" value="Unassembled WGS sequence"/>
</dbReference>
<gene>
    <name evidence="2" type="ORF">CMMCAS07_10035</name>
</gene>
<evidence type="ECO:0000313" key="3">
    <source>
        <dbReference type="Proteomes" id="UP000195062"/>
    </source>
</evidence>
<dbReference type="AlphaFoldDB" id="A0A251XGZ4"/>
<proteinExistence type="predicted"/>
<accession>A0A251XGZ4</accession>
<reference evidence="2 3" key="1">
    <citation type="submission" date="2016-08" db="EMBL/GenBank/DDBJ databases">
        <title>Genome sequence of Clavibacter michiganensis subsp. michiganensis strain CASJ007.</title>
        <authorList>
            <person name="Thapa S.P."/>
            <person name="Coaker G."/>
        </authorList>
    </citation>
    <scope>NUCLEOTIDE SEQUENCE [LARGE SCALE GENOMIC DNA]</scope>
    <source>
        <strain evidence="2">CASJ007</strain>
    </source>
</reference>
<name>A0A251XGZ4_CLAMM</name>
<feature type="region of interest" description="Disordered" evidence="1">
    <location>
        <begin position="39"/>
        <end position="61"/>
    </location>
</feature>
<keyword evidence="3" id="KW-1185">Reference proteome</keyword>
<evidence type="ECO:0000313" key="2">
    <source>
        <dbReference type="EMBL" id="OUE02345.1"/>
    </source>
</evidence>
<protein>
    <recommendedName>
        <fullName evidence="4">Signal peptidase II</fullName>
    </recommendedName>
</protein>
<organism evidence="2 3">
    <name type="scientific">Clavibacter michiganensis subsp. michiganensis</name>
    <dbReference type="NCBI Taxonomy" id="33013"/>
    <lineage>
        <taxon>Bacteria</taxon>
        <taxon>Bacillati</taxon>
        <taxon>Actinomycetota</taxon>
        <taxon>Actinomycetes</taxon>
        <taxon>Micrococcales</taxon>
        <taxon>Microbacteriaceae</taxon>
        <taxon>Clavibacter</taxon>
    </lineage>
</organism>
<evidence type="ECO:0008006" key="4">
    <source>
        <dbReference type="Google" id="ProtNLM"/>
    </source>
</evidence>